<dbReference type="PANTHER" id="PTHR42673">
    <property type="entry name" value="MALEYLACETOACETATE ISOMERASE"/>
    <property type="match status" value="1"/>
</dbReference>
<dbReference type="Gene3D" id="3.40.30.10">
    <property type="entry name" value="Glutaredoxin"/>
    <property type="match status" value="1"/>
</dbReference>
<evidence type="ECO:0000313" key="3">
    <source>
        <dbReference type="EMBL" id="QIR06608.1"/>
    </source>
</evidence>
<dbReference type="InterPro" id="IPR036249">
    <property type="entry name" value="Thioredoxin-like_sf"/>
</dbReference>
<accession>A0ABX6K8A6</accession>
<sequence length="222" mass="25315">MMVLHGDSLSPQTRKIALALRFKQLNYELVPASPFEAHEVVLRHPPMQTIVALLDGGHTIYHDTIVAEYLDDAYPDPLLYPGNARHRADIRWIEWYCRHHLSPLIVDTLFYQRVVRGHMLEKDIDHQAVNDALKTLPEACQYLSQLLTHIPADKVNMATISVWSLFRCAQMAGLVLDSSYTQLNQYLEALSQHPLFGDYAQEENHQLTPFFASPISLSAPND</sequence>
<evidence type="ECO:0000259" key="2">
    <source>
        <dbReference type="PROSITE" id="PS50405"/>
    </source>
</evidence>
<dbReference type="PROSITE" id="PS50404">
    <property type="entry name" value="GST_NTER"/>
    <property type="match status" value="1"/>
</dbReference>
<dbReference type="RefSeq" id="WP_077455723.1">
    <property type="nucleotide sequence ID" value="NZ_CP050266.1"/>
</dbReference>
<dbReference type="Gene3D" id="1.20.1050.10">
    <property type="match status" value="1"/>
</dbReference>
<organism evidence="3 4">
    <name type="scientific">Salinivibrio costicola</name>
    <name type="common">Vibrio costicola</name>
    <dbReference type="NCBI Taxonomy" id="51367"/>
    <lineage>
        <taxon>Bacteria</taxon>
        <taxon>Pseudomonadati</taxon>
        <taxon>Pseudomonadota</taxon>
        <taxon>Gammaproteobacteria</taxon>
        <taxon>Vibrionales</taxon>
        <taxon>Vibrionaceae</taxon>
        <taxon>Salinivibrio</taxon>
    </lineage>
</organism>
<proteinExistence type="predicted"/>
<dbReference type="InterPro" id="IPR010987">
    <property type="entry name" value="Glutathione-S-Trfase_C-like"/>
</dbReference>
<gene>
    <name evidence="3" type="ORF">HBA18_09685</name>
</gene>
<evidence type="ECO:0000259" key="1">
    <source>
        <dbReference type="PROSITE" id="PS50404"/>
    </source>
</evidence>
<dbReference type="SUPFAM" id="SSF52833">
    <property type="entry name" value="Thioredoxin-like"/>
    <property type="match status" value="1"/>
</dbReference>
<dbReference type="PANTHER" id="PTHR42673:SF21">
    <property type="entry name" value="GLUTATHIONE S-TRANSFERASE YFCF"/>
    <property type="match status" value="1"/>
</dbReference>
<dbReference type="Proteomes" id="UP000501408">
    <property type="component" value="Chromosome 1"/>
</dbReference>
<dbReference type="CDD" id="cd00299">
    <property type="entry name" value="GST_C_family"/>
    <property type="match status" value="1"/>
</dbReference>
<dbReference type="CDD" id="cd00570">
    <property type="entry name" value="GST_N_family"/>
    <property type="match status" value="1"/>
</dbReference>
<protein>
    <submittedName>
        <fullName evidence="3">Glutathione S-transferase family protein</fullName>
    </submittedName>
</protein>
<feature type="domain" description="GST C-terminal" evidence="2">
    <location>
        <begin position="83"/>
        <end position="210"/>
    </location>
</feature>
<evidence type="ECO:0000313" key="4">
    <source>
        <dbReference type="Proteomes" id="UP000501408"/>
    </source>
</evidence>
<name>A0ABX6K8A6_SALCS</name>
<dbReference type="InterPro" id="IPR036282">
    <property type="entry name" value="Glutathione-S-Trfase_C_sf"/>
</dbReference>
<dbReference type="SUPFAM" id="SSF47616">
    <property type="entry name" value="GST C-terminal domain-like"/>
    <property type="match status" value="1"/>
</dbReference>
<keyword evidence="4" id="KW-1185">Reference proteome</keyword>
<dbReference type="InterPro" id="IPR004045">
    <property type="entry name" value="Glutathione_S-Trfase_N"/>
</dbReference>
<reference evidence="3 4" key="1">
    <citation type="submission" date="2020-03" db="EMBL/GenBank/DDBJ databases">
        <title>Genome mining reveals the biosynthetic pathways of PHA and ectoines of the halophilic strain Salinivibrio costicola M318 isolated from fermented shrimp paste.</title>
        <authorList>
            <person name="Doan T.V."/>
            <person name="Tran L.T."/>
            <person name="Trieu T.A."/>
            <person name="Nguyen Q.V."/>
            <person name="Quach T.N."/>
            <person name="Phi T.Q."/>
            <person name="Kumar S."/>
        </authorList>
    </citation>
    <scope>NUCLEOTIDE SEQUENCE [LARGE SCALE GENOMIC DNA]</scope>
    <source>
        <strain evidence="3 4">M318</strain>
    </source>
</reference>
<dbReference type="EMBL" id="CP050266">
    <property type="protein sequence ID" value="QIR06608.1"/>
    <property type="molecule type" value="Genomic_DNA"/>
</dbReference>
<dbReference type="Pfam" id="PF13417">
    <property type="entry name" value="GST_N_3"/>
    <property type="match status" value="1"/>
</dbReference>
<feature type="domain" description="GST N-terminal" evidence="1">
    <location>
        <begin position="1"/>
        <end position="78"/>
    </location>
</feature>
<dbReference type="PROSITE" id="PS50405">
    <property type="entry name" value="GST_CTER"/>
    <property type="match status" value="1"/>
</dbReference>